<dbReference type="InterPro" id="IPR003593">
    <property type="entry name" value="AAA+_ATPase"/>
</dbReference>
<dbReference type="PANTHER" id="PTHR43875:SF12">
    <property type="entry name" value="SN-GLYCEROL-3-PHOSPHATE IMPORT ATP-BINDING PROTEIN UGPC"/>
    <property type="match status" value="1"/>
</dbReference>
<evidence type="ECO:0000313" key="10">
    <source>
        <dbReference type="EMBL" id="MBK1781185.1"/>
    </source>
</evidence>
<dbReference type="InterPro" id="IPR017871">
    <property type="entry name" value="ABC_transporter-like_CS"/>
</dbReference>
<evidence type="ECO:0000259" key="9">
    <source>
        <dbReference type="PROSITE" id="PS50893"/>
    </source>
</evidence>
<dbReference type="SMART" id="SM00382">
    <property type="entry name" value="AAA"/>
    <property type="match status" value="1"/>
</dbReference>
<dbReference type="InterPro" id="IPR015855">
    <property type="entry name" value="ABC_transpr_MalK-like"/>
</dbReference>
<evidence type="ECO:0000256" key="7">
    <source>
        <dbReference type="ARBA" id="ARBA00022967"/>
    </source>
</evidence>
<dbReference type="Gene3D" id="2.40.50.140">
    <property type="entry name" value="Nucleic acid-binding proteins"/>
    <property type="match status" value="1"/>
</dbReference>
<keyword evidence="7" id="KW-1278">Translocase</keyword>
<dbReference type="InterPro" id="IPR047641">
    <property type="entry name" value="ABC_transpr_MalK/UgpC-like"/>
</dbReference>
<keyword evidence="1" id="KW-0813">Transport</keyword>
<dbReference type="PROSITE" id="PS50893">
    <property type="entry name" value="ABC_TRANSPORTER_2"/>
    <property type="match status" value="1"/>
</dbReference>
<keyword evidence="3" id="KW-0997">Cell inner membrane</keyword>
<dbReference type="InterPro" id="IPR008995">
    <property type="entry name" value="Mo/tungstate-bd_C_term_dom"/>
</dbReference>
<name>A0ABS1EF61_9BURK</name>
<keyword evidence="4" id="KW-0762">Sugar transport</keyword>
<reference evidence="10 11" key="1">
    <citation type="submission" date="2020-12" db="EMBL/GenBank/DDBJ databases">
        <authorList>
            <person name="Lu T."/>
            <person name="Wang Q."/>
            <person name="Han X."/>
        </authorList>
    </citation>
    <scope>NUCLEOTIDE SEQUENCE [LARGE SCALE GENOMIC DNA]</scope>
    <source>
        <strain evidence="10 11">WQ 585</strain>
    </source>
</reference>
<evidence type="ECO:0000256" key="4">
    <source>
        <dbReference type="ARBA" id="ARBA00022597"/>
    </source>
</evidence>
<organism evidence="10 11">
    <name type="scientific">Advenella mandrilli</name>
    <dbReference type="NCBI Taxonomy" id="2800330"/>
    <lineage>
        <taxon>Bacteria</taxon>
        <taxon>Pseudomonadati</taxon>
        <taxon>Pseudomonadota</taxon>
        <taxon>Betaproteobacteria</taxon>
        <taxon>Burkholderiales</taxon>
        <taxon>Alcaligenaceae</taxon>
    </lineage>
</organism>
<dbReference type="SUPFAM" id="SSF52540">
    <property type="entry name" value="P-loop containing nucleoside triphosphate hydrolases"/>
    <property type="match status" value="1"/>
</dbReference>
<dbReference type="InterPro" id="IPR027417">
    <property type="entry name" value="P-loop_NTPase"/>
</dbReference>
<proteinExistence type="predicted"/>
<dbReference type="Gene3D" id="3.40.50.300">
    <property type="entry name" value="P-loop containing nucleotide triphosphate hydrolases"/>
    <property type="match status" value="1"/>
</dbReference>
<keyword evidence="5" id="KW-0547">Nucleotide-binding</keyword>
<dbReference type="InterPro" id="IPR003439">
    <property type="entry name" value="ABC_transporter-like_ATP-bd"/>
</dbReference>
<dbReference type="InterPro" id="IPR012340">
    <property type="entry name" value="NA-bd_OB-fold"/>
</dbReference>
<keyword evidence="6 10" id="KW-0067">ATP-binding</keyword>
<dbReference type="RefSeq" id="WP_200235821.1">
    <property type="nucleotide sequence ID" value="NZ_JAENGP010000008.1"/>
</dbReference>
<evidence type="ECO:0000256" key="5">
    <source>
        <dbReference type="ARBA" id="ARBA00022741"/>
    </source>
</evidence>
<evidence type="ECO:0000256" key="6">
    <source>
        <dbReference type="ARBA" id="ARBA00022840"/>
    </source>
</evidence>
<evidence type="ECO:0000256" key="8">
    <source>
        <dbReference type="ARBA" id="ARBA00023136"/>
    </source>
</evidence>
<comment type="caution">
    <text evidence="10">The sequence shown here is derived from an EMBL/GenBank/DDBJ whole genome shotgun (WGS) entry which is preliminary data.</text>
</comment>
<gene>
    <name evidence="10" type="ORF">JHL22_08145</name>
</gene>
<keyword evidence="2" id="KW-1003">Cell membrane</keyword>
<evidence type="ECO:0000256" key="2">
    <source>
        <dbReference type="ARBA" id="ARBA00022475"/>
    </source>
</evidence>
<evidence type="ECO:0000313" key="11">
    <source>
        <dbReference type="Proteomes" id="UP000635316"/>
    </source>
</evidence>
<keyword evidence="8" id="KW-0472">Membrane</keyword>
<dbReference type="SUPFAM" id="SSF50331">
    <property type="entry name" value="MOP-like"/>
    <property type="match status" value="1"/>
</dbReference>
<dbReference type="Pfam" id="PF17912">
    <property type="entry name" value="OB_MalK"/>
    <property type="match status" value="1"/>
</dbReference>
<dbReference type="GO" id="GO:0005524">
    <property type="term" value="F:ATP binding"/>
    <property type="evidence" value="ECO:0007669"/>
    <property type="project" value="UniProtKB-KW"/>
</dbReference>
<protein>
    <submittedName>
        <fullName evidence="10">Sn-glycerol-3-phosphate import ATP-binding protein UgpC</fullName>
    </submittedName>
</protein>
<dbReference type="EMBL" id="JAENGP010000008">
    <property type="protein sequence ID" value="MBK1781185.1"/>
    <property type="molecule type" value="Genomic_DNA"/>
</dbReference>
<dbReference type="Proteomes" id="UP000635316">
    <property type="component" value="Unassembled WGS sequence"/>
</dbReference>
<dbReference type="NCBIfam" id="NF008653">
    <property type="entry name" value="PRK11650.1"/>
    <property type="match status" value="1"/>
</dbReference>
<evidence type="ECO:0000256" key="1">
    <source>
        <dbReference type="ARBA" id="ARBA00022448"/>
    </source>
</evidence>
<feature type="domain" description="ABC transporter" evidence="9">
    <location>
        <begin position="4"/>
        <end position="235"/>
    </location>
</feature>
<accession>A0ABS1EF61</accession>
<evidence type="ECO:0000256" key="3">
    <source>
        <dbReference type="ARBA" id="ARBA00022519"/>
    </source>
</evidence>
<dbReference type="CDD" id="cd03301">
    <property type="entry name" value="ABC_MalK_N"/>
    <property type="match status" value="1"/>
</dbReference>
<dbReference type="PANTHER" id="PTHR43875">
    <property type="entry name" value="MALTODEXTRIN IMPORT ATP-BINDING PROTEIN MSMX"/>
    <property type="match status" value="1"/>
</dbReference>
<dbReference type="Gene3D" id="2.40.50.100">
    <property type="match status" value="1"/>
</dbReference>
<dbReference type="InterPro" id="IPR040582">
    <property type="entry name" value="OB_MalK-like"/>
</dbReference>
<sequence>MATLSFKNVKKTYPGNVAVIHGISIDIKDGEFIVIVGPSGCGKSTLMRMVAGLETVTEGDIQIDAHSIKQLEPAQRDIAMVFQNYALYPHMSVFDNMAYGLKIRKMSKEQIKERVQQTAEILELDHLLDRRPKQLSGGQRQRVAMGRAIVREPKVFLFDEPLSNLDAKLRVQMRLEIQKLHHRLNTTSLYVTHDQVEAMTLAQRMIVMNKGIAEQIGTPMEVFERPASTFVASFIGSPPMNLLNVNINNEGKITTEDGTDLPVNGIQIPASIKGRNRAIMGFRPEHCLLHETGIPVKVEMVEILGSEQLIHGLIDQTNIIIRQNVHAHVPAQAPLKPGNIIYVRPDGNHALHWFDPETTHRLN</sequence>
<dbReference type="Pfam" id="PF00005">
    <property type="entry name" value="ABC_tran"/>
    <property type="match status" value="1"/>
</dbReference>
<keyword evidence="11" id="KW-1185">Reference proteome</keyword>
<dbReference type="PROSITE" id="PS00211">
    <property type="entry name" value="ABC_TRANSPORTER_1"/>
    <property type="match status" value="1"/>
</dbReference>